<proteinExistence type="predicted"/>
<evidence type="ECO:0000313" key="1">
    <source>
        <dbReference type="EMBL" id="GFY21073.1"/>
    </source>
</evidence>
<name>A0A8X6T0L7_TRICX</name>
<dbReference type="EMBL" id="BMAU01021357">
    <property type="protein sequence ID" value="GFY21073.1"/>
    <property type="molecule type" value="Genomic_DNA"/>
</dbReference>
<comment type="caution">
    <text evidence="1">The sequence shown here is derived from an EMBL/GenBank/DDBJ whole genome shotgun (WGS) entry which is preliminary data.</text>
</comment>
<evidence type="ECO:0000313" key="2">
    <source>
        <dbReference type="Proteomes" id="UP000887159"/>
    </source>
</evidence>
<sequence length="119" mass="13874">MAEKLTITIVKASWSEQASRCMATHTYVFVRGPVTAESVIRWKYQRKLELHKESSLRFGNDSKVIEISLDVTIQIAPELQHRMKTDVWQYLQKQADGVQHPVCLVSYLQLQVRQFQNKL</sequence>
<accession>A0A8X6T0L7</accession>
<dbReference type="Proteomes" id="UP000887159">
    <property type="component" value="Unassembled WGS sequence"/>
</dbReference>
<gene>
    <name evidence="1" type="primary">AVEN_63698_1</name>
    <name evidence="1" type="ORF">TNCV_3991171</name>
</gene>
<keyword evidence="2" id="KW-1185">Reference proteome</keyword>
<dbReference type="AlphaFoldDB" id="A0A8X6T0L7"/>
<reference evidence="1" key="1">
    <citation type="submission" date="2020-08" db="EMBL/GenBank/DDBJ databases">
        <title>Multicomponent nature underlies the extraordinary mechanical properties of spider dragline silk.</title>
        <authorList>
            <person name="Kono N."/>
            <person name="Nakamura H."/>
            <person name="Mori M."/>
            <person name="Yoshida Y."/>
            <person name="Ohtoshi R."/>
            <person name="Malay A.D."/>
            <person name="Moran D.A.P."/>
            <person name="Tomita M."/>
            <person name="Numata K."/>
            <person name="Arakawa K."/>
        </authorList>
    </citation>
    <scope>NUCLEOTIDE SEQUENCE</scope>
</reference>
<organism evidence="1 2">
    <name type="scientific">Trichonephila clavipes</name>
    <name type="common">Golden silk orbweaver</name>
    <name type="synonym">Nephila clavipes</name>
    <dbReference type="NCBI Taxonomy" id="2585209"/>
    <lineage>
        <taxon>Eukaryota</taxon>
        <taxon>Metazoa</taxon>
        <taxon>Ecdysozoa</taxon>
        <taxon>Arthropoda</taxon>
        <taxon>Chelicerata</taxon>
        <taxon>Arachnida</taxon>
        <taxon>Araneae</taxon>
        <taxon>Araneomorphae</taxon>
        <taxon>Entelegynae</taxon>
        <taxon>Araneoidea</taxon>
        <taxon>Nephilidae</taxon>
        <taxon>Trichonephila</taxon>
    </lineage>
</organism>
<protein>
    <submittedName>
        <fullName evidence="1">Uncharacterized protein</fullName>
    </submittedName>
</protein>